<dbReference type="Gene3D" id="3.40.1690.10">
    <property type="entry name" value="secretion proteins EscU"/>
    <property type="match status" value="1"/>
</dbReference>
<keyword evidence="3" id="KW-1133">Transmembrane helix</keyword>
<dbReference type="InterPro" id="IPR029025">
    <property type="entry name" value="T3SS_substrate_exporter_C"/>
</dbReference>
<keyword evidence="4" id="KW-0966">Cell projection</keyword>
<sequence>MSGGEQESSGEKSHDPTDRRLQTARDEGNIERSPDVDAFLAYLGLTLTLALFGDSLVDGFGIALRAFISSPDQMMELAHAGSALGVGLSALTPFFAVPALIVLAGLVARRGIAISAKAILPKLSRIDPVQGAGQKFGATGLFNFAKSTVKLIVVSVAVSVYLIGQIDLIAGLARAERSAVVVVLGQIIVDILIIVTAISFAIAVLDYLWQRFDHRRKLRMTHQELRDETKEGEGDPHIKGQRRQRAQDIAGNQMLTDMQDADVVMVNPTDFAVALKWDRDGGGAPVCVAKGQGEMAARIRDIAAEHGIPLHRDVPATRALFASTKLGEEVPEDLYRAVAAAIRFADTIRAVSRSS</sequence>
<evidence type="ECO:0000313" key="5">
    <source>
        <dbReference type="Proteomes" id="UP000244932"/>
    </source>
</evidence>
<keyword evidence="4" id="KW-0969">Cilium</keyword>
<evidence type="ECO:0000313" key="4">
    <source>
        <dbReference type="EMBL" id="SPF28866.1"/>
    </source>
</evidence>
<dbReference type="RefSeq" id="WP_108781621.1">
    <property type="nucleotide sequence ID" value="NZ_OMKW01000002.1"/>
</dbReference>
<feature type="region of interest" description="Disordered" evidence="2">
    <location>
        <begin position="1"/>
        <end position="28"/>
    </location>
</feature>
<evidence type="ECO:0000256" key="3">
    <source>
        <dbReference type="SAM" id="Phobius"/>
    </source>
</evidence>
<organism evidence="4 5">
    <name type="scientific">Pontivivens insulae</name>
    <dbReference type="NCBI Taxonomy" id="1639689"/>
    <lineage>
        <taxon>Bacteria</taxon>
        <taxon>Pseudomonadati</taxon>
        <taxon>Pseudomonadota</taxon>
        <taxon>Alphaproteobacteria</taxon>
        <taxon>Rhodobacterales</taxon>
        <taxon>Paracoccaceae</taxon>
        <taxon>Pontivivens</taxon>
    </lineage>
</organism>
<dbReference type="PANTHER" id="PTHR30531">
    <property type="entry name" value="FLAGELLAR BIOSYNTHETIC PROTEIN FLHB"/>
    <property type="match status" value="1"/>
</dbReference>
<dbReference type="OrthoDB" id="9807950at2"/>
<evidence type="ECO:0000256" key="2">
    <source>
        <dbReference type="SAM" id="MobiDB-lite"/>
    </source>
</evidence>
<dbReference type="PANTHER" id="PTHR30531:SF14">
    <property type="entry name" value="SURFACE PRESENTATION OF ANTIGENS PROTEIN SPAS"/>
    <property type="match status" value="1"/>
</dbReference>
<feature type="compositionally biased region" description="Basic and acidic residues" evidence="2">
    <location>
        <begin position="9"/>
        <end position="28"/>
    </location>
</feature>
<dbReference type="PRINTS" id="PR00950">
    <property type="entry name" value="TYPE3IMSPROT"/>
</dbReference>
<proteinExistence type="inferred from homology"/>
<dbReference type="Proteomes" id="UP000244932">
    <property type="component" value="Unassembled WGS sequence"/>
</dbReference>
<feature type="transmembrane region" description="Helical" evidence="3">
    <location>
        <begin position="84"/>
        <end position="108"/>
    </location>
</feature>
<name>A0A2R8A9I6_9RHOB</name>
<feature type="transmembrane region" description="Helical" evidence="3">
    <location>
        <begin position="39"/>
        <end position="64"/>
    </location>
</feature>
<keyword evidence="3" id="KW-0812">Transmembrane</keyword>
<keyword evidence="4" id="KW-0282">Flagellum</keyword>
<feature type="transmembrane region" description="Helical" evidence="3">
    <location>
        <begin position="179"/>
        <end position="209"/>
    </location>
</feature>
<keyword evidence="3" id="KW-0472">Membrane</keyword>
<dbReference type="AlphaFoldDB" id="A0A2R8A9I6"/>
<protein>
    <submittedName>
        <fullName evidence="4">Flagellar biosynthetic protein FlhB</fullName>
    </submittedName>
</protein>
<feature type="region of interest" description="Disordered" evidence="2">
    <location>
        <begin position="223"/>
        <end position="246"/>
    </location>
</feature>
<feature type="compositionally biased region" description="Basic and acidic residues" evidence="2">
    <location>
        <begin position="223"/>
        <end position="238"/>
    </location>
</feature>
<keyword evidence="5" id="KW-1185">Reference proteome</keyword>
<accession>A0A2R8A9I6</accession>
<comment type="similarity">
    <text evidence="1">Belongs to the type III secretion exporter family.</text>
</comment>
<dbReference type="EMBL" id="OMKW01000002">
    <property type="protein sequence ID" value="SPF28866.1"/>
    <property type="molecule type" value="Genomic_DNA"/>
</dbReference>
<dbReference type="GO" id="GO:0009306">
    <property type="term" value="P:protein secretion"/>
    <property type="evidence" value="ECO:0007669"/>
    <property type="project" value="InterPro"/>
</dbReference>
<evidence type="ECO:0000256" key="1">
    <source>
        <dbReference type="ARBA" id="ARBA00010690"/>
    </source>
</evidence>
<gene>
    <name evidence="4" type="primary">flhB</name>
    <name evidence="4" type="ORF">POI8812_01169</name>
</gene>
<dbReference type="GO" id="GO:0005886">
    <property type="term" value="C:plasma membrane"/>
    <property type="evidence" value="ECO:0007669"/>
    <property type="project" value="TreeGrafter"/>
</dbReference>
<reference evidence="4 5" key="1">
    <citation type="submission" date="2018-03" db="EMBL/GenBank/DDBJ databases">
        <authorList>
            <person name="Keele B.F."/>
        </authorList>
    </citation>
    <scope>NUCLEOTIDE SEQUENCE [LARGE SCALE GENOMIC DNA]</scope>
    <source>
        <strain evidence="4 5">CeCT 8812</strain>
    </source>
</reference>
<feature type="transmembrane region" description="Helical" evidence="3">
    <location>
        <begin position="151"/>
        <end position="173"/>
    </location>
</feature>
<dbReference type="Pfam" id="PF01312">
    <property type="entry name" value="Bac_export_2"/>
    <property type="match status" value="1"/>
</dbReference>
<dbReference type="SUPFAM" id="SSF160544">
    <property type="entry name" value="EscU C-terminal domain-like"/>
    <property type="match status" value="1"/>
</dbReference>
<dbReference type="InterPro" id="IPR006135">
    <property type="entry name" value="T3SS_substrate_exporter"/>
</dbReference>